<evidence type="ECO:0000256" key="1">
    <source>
        <dbReference type="ARBA" id="ARBA00004141"/>
    </source>
</evidence>
<evidence type="ECO:0000256" key="7">
    <source>
        <dbReference type="ARBA" id="ARBA00023098"/>
    </source>
</evidence>
<gene>
    <name evidence="14" type="ORF">EDD42_2093</name>
</gene>
<comment type="similarity">
    <text evidence="2 11">Belongs to the CDP-alcohol phosphatidyltransferase class-I family.</text>
</comment>
<keyword evidence="3" id="KW-0444">Lipid biosynthesis</keyword>
<keyword evidence="15" id="KW-1185">Reference proteome</keyword>
<evidence type="ECO:0000256" key="9">
    <source>
        <dbReference type="ARBA" id="ARBA00023209"/>
    </source>
</evidence>
<evidence type="ECO:0000313" key="14">
    <source>
        <dbReference type="EMBL" id="ROR82011.1"/>
    </source>
</evidence>
<comment type="subcellular location">
    <subcellularLocation>
        <location evidence="1">Membrane</location>
        <topology evidence="1">Multi-pass membrane protein</topology>
    </subcellularLocation>
</comment>
<comment type="caution">
    <text evidence="14">The sequence shown here is derived from an EMBL/GenBank/DDBJ whole genome shotgun (WGS) entry which is preliminary data.</text>
</comment>
<keyword evidence="8 13" id="KW-0472">Membrane</keyword>
<feature type="transmembrane region" description="Helical" evidence="13">
    <location>
        <begin position="20"/>
        <end position="39"/>
    </location>
</feature>
<feature type="transmembrane region" description="Helical" evidence="13">
    <location>
        <begin position="140"/>
        <end position="160"/>
    </location>
</feature>
<evidence type="ECO:0000313" key="15">
    <source>
        <dbReference type="Proteomes" id="UP000266915"/>
    </source>
</evidence>
<dbReference type="InterPro" id="IPR000462">
    <property type="entry name" value="CDP-OH_P_trans"/>
</dbReference>
<sequence>MTDGAGRGVRRTGEDRVVTLPNALSVFRILLVPVFLILLVQGQDLLALATLAFSGVTDLLDGWIARRFDQMTKLGRQLDPAADRLYILAALIGLAARGLIPWWLLIVVFARDLLLVGLAVVLHRSGTGVLPVIRVGKWGTALLFIGLPVLMLGQAFPAVAMIATPLGWVSVIAGATLYWWAGILYLLQTVRISGDARSKQRERAGSGTSPSTGRLDSDATSDTLDGEEVDGG</sequence>
<dbReference type="PROSITE" id="PS00379">
    <property type="entry name" value="CDP_ALCOHOL_P_TRANSF"/>
    <property type="match status" value="1"/>
</dbReference>
<name>A0A3N2C3D4_9MICO</name>
<dbReference type="PANTHER" id="PTHR14269">
    <property type="entry name" value="CDP-DIACYLGLYCEROL--GLYCEROL-3-PHOSPHATE 3-PHOSPHATIDYLTRANSFERASE-RELATED"/>
    <property type="match status" value="1"/>
</dbReference>
<feature type="transmembrane region" description="Helical" evidence="13">
    <location>
        <begin position="166"/>
        <end position="187"/>
    </location>
</feature>
<feature type="compositionally biased region" description="Polar residues" evidence="12">
    <location>
        <begin position="206"/>
        <end position="223"/>
    </location>
</feature>
<evidence type="ECO:0000256" key="10">
    <source>
        <dbReference type="ARBA" id="ARBA00023264"/>
    </source>
</evidence>
<accession>A0A3N2C3D4</accession>
<dbReference type="GO" id="GO:0016020">
    <property type="term" value="C:membrane"/>
    <property type="evidence" value="ECO:0007669"/>
    <property type="project" value="UniProtKB-SubCell"/>
</dbReference>
<dbReference type="InterPro" id="IPR050324">
    <property type="entry name" value="CDP-alcohol_PTase-I"/>
</dbReference>
<dbReference type="GO" id="GO:0046474">
    <property type="term" value="P:glycerophospholipid biosynthetic process"/>
    <property type="evidence" value="ECO:0007669"/>
    <property type="project" value="TreeGrafter"/>
</dbReference>
<dbReference type="AlphaFoldDB" id="A0A3N2C3D4"/>
<dbReference type="RefSeq" id="WP_085510977.1">
    <property type="nucleotide sequence ID" value="NZ_FXAP01000001.1"/>
</dbReference>
<evidence type="ECO:0000256" key="13">
    <source>
        <dbReference type="SAM" id="Phobius"/>
    </source>
</evidence>
<keyword evidence="9" id="KW-0594">Phospholipid biosynthesis</keyword>
<evidence type="ECO:0000256" key="6">
    <source>
        <dbReference type="ARBA" id="ARBA00022989"/>
    </source>
</evidence>
<feature type="transmembrane region" description="Helical" evidence="13">
    <location>
        <begin position="85"/>
        <end position="107"/>
    </location>
</feature>
<feature type="transmembrane region" description="Helical" evidence="13">
    <location>
        <begin position="113"/>
        <end position="133"/>
    </location>
</feature>
<evidence type="ECO:0000256" key="3">
    <source>
        <dbReference type="ARBA" id="ARBA00022516"/>
    </source>
</evidence>
<dbReference type="InterPro" id="IPR043130">
    <property type="entry name" value="CDP-OH_PTrfase_TM_dom"/>
</dbReference>
<keyword evidence="10" id="KW-1208">Phospholipid metabolism</keyword>
<dbReference type="Gene3D" id="1.20.120.1760">
    <property type="match status" value="1"/>
</dbReference>
<evidence type="ECO:0000256" key="8">
    <source>
        <dbReference type="ARBA" id="ARBA00023136"/>
    </source>
</evidence>
<dbReference type="Pfam" id="PF01066">
    <property type="entry name" value="CDP-OH_P_transf"/>
    <property type="match status" value="1"/>
</dbReference>
<dbReference type="InterPro" id="IPR048254">
    <property type="entry name" value="CDP_ALCOHOL_P_TRANSF_CS"/>
</dbReference>
<evidence type="ECO:0000256" key="5">
    <source>
        <dbReference type="ARBA" id="ARBA00022692"/>
    </source>
</evidence>
<feature type="transmembrane region" description="Helical" evidence="13">
    <location>
        <begin position="45"/>
        <end position="64"/>
    </location>
</feature>
<keyword evidence="5 13" id="KW-0812">Transmembrane</keyword>
<dbReference type="GO" id="GO:0016780">
    <property type="term" value="F:phosphotransferase activity, for other substituted phosphate groups"/>
    <property type="evidence" value="ECO:0007669"/>
    <property type="project" value="InterPro"/>
</dbReference>
<evidence type="ECO:0000256" key="12">
    <source>
        <dbReference type="SAM" id="MobiDB-lite"/>
    </source>
</evidence>
<dbReference type="Proteomes" id="UP000266915">
    <property type="component" value="Unassembled WGS sequence"/>
</dbReference>
<dbReference type="PANTHER" id="PTHR14269:SF62">
    <property type="entry name" value="CDP-DIACYLGLYCEROL--GLYCEROL-3-PHOSPHATE 3-PHOSPHATIDYLTRANSFERASE 1, CHLOROPLASTIC"/>
    <property type="match status" value="1"/>
</dbReference>
<reference evidence="14 15" key="1">
    <citation type="submission" date="2018-11" db="EMBL/GenBank/DDBJ databases">
        <title>Sequencing the genomes of 1000 actinobacteria strains.</title>
        <authorList>
            <person name="Klenk H.-P."/>
        </authorList>
    </citation>
    <scope>NUCLEOTIDE SEQUENCE [LARGE SCALE GENOMIC DNA]</scope>
    <source>
        <strain evidence="14 15">DSM 14012</strain>
    </source>
</reference>
<evidence type="ECO:0000256" key="4">
    <source>
        <dbReference type="ARBA" id="ARBA00022679"/>
    </source>
</evidence>
<evidence type="ECO:0000256" key="11">
    <source>
        <dbReference type="RuleBase" id="RU003750"/>
    </source>
</evidence>
<feature type="region of interest" description="Disordered" evidence="12">
    <location>
        <begin position="196"/>
        <end position="232"/>
    </location>
</feature>
<protein>
    <submittedName>
        <fullName evidence="14">CDP-diacylglycerol-phosphatidylglycerol phosphatidyltransferase</fullName>
    </submittedName>
</protein>
<keyword evidence="4 11" id="KW-0808">Transferase</keyword>
<keyword evidence="7" id="KW-0443">Lipid metabolism</keyword>
<proteinExistence type="inferred from homology"/>
<organism evidence="14 15">
    <name type="scientific">Plantibacter flavus</name>
    <dbReference type="NCBI Taxonomy" id="150123"/>
    <lineage>
        <taxon>Bacteria</taxon>
        <taxon>Bacillati</taxon>
        <taxon>Actinomycetota</taxon>
        <taxon>Actinomycetes</taxon>
        <taxon>Micrococcales</taxon>
        <taxon>Microbacteriaceae</taxon>
        <taxon>Plantibacter</taxon>
    </lineage>
</organism>
<keyword evidence="6 13" id="KW-1133">Transmembrane helix</keyword>
<evidence type="ECO:0000256" key="2">
    <source>
        <dbReference type="ARBA" id="ARBA00010441"/>
    </source>
</evidence>
<dbReference type="EMBL" id="RKHL01000001">
    <property type="protein sequence ID" value="ROR82011.1"/>
    <property type="molecule type" value="Genomic_DNA"/>
</dbReference>